<reference evidence="2 3" key="1">
    <citation type="submission" date="2016-09" db="EMBL/GenBank/DDBJ databases">
        <title>Genomic analysis reveals versatility of anaerobic energy metabolism of Geosporobacter ferrireducens IRF9 of phylum Firmicutes.</title>
        <authorList>
            <person name="Kim S.-J."/>
        </authorList>
    </citation>
    <scope>NUCLEOTIDE SEQUENCE [LARGE SCALE GENOMIC DNA]</scope>
    <source>
        <strain evidence="2 3">IRF9</strain>
    </source>
</reference>
<keyword evidence="1" id="KW-1133">Transmembrane helix</keyword>
<accession>A0A1D8GK58</accession>
<feature type="transmembrane region" description="Helical" evidence="1">
    <location>
        <begin position="30"/>
        <end position="47"/>
    </location>
</feature>
<dbReference type="RefSeq" id="WP_069978959.1">
    <property type="nucleotide sequence ID" value="NZ_CP017269.1"/>
</dbReference>
<feature type="transmembrane region" description="Helical" evidence="1">
    <location>
        <begin position="7"/>
        <end position="24"/>
    </location>
</feature>
<gene>
    <name evidence="2" type="ORF">Gferi_18040</name>
</gene>
<feature type="transmembrane region" description="Helical" evidence="1">
    <location>
        <begin position="59"/>
        <end position="77"/>
    </location>
</feature>
<keyword evidence="1" id="KW-0472">Membrane</keyword>
<evidence type="ECO:0000313" key="2">
    <source>
        <dbReference type="EMBL" id="AOT71289.1"/>
    </source>
</evidence>
<dbReference type="Pfam" id="PF21846">
    <property type="entry name" value="DUF6905"/>
    <property type="match status" value="1"/>
</dbReference>
<dbReference type="OrthoDB" id="1908850at2"/>
<organism evidence="2 3">
    <name type="scientific">Geosporobacter ferrireducens</name>
    <dbReference type="NCBI Taxonomy" id="1424294"/>
    <lineage>
        <taxon>Bacteria</taxon>
        <taxon>Bacillati</taxon>
        <taxon>Bacillota</taxon>
        <taxon>Clostridia</taxon>
        <taxon>Peptostreptococcales</taxon>
        <taxon>Thermotaleaceae</taxon>
        <taxon>Geosporobacter</taxon>
    </lineage>
</organism>
<dbReference type="AlphaFoldDB" id="A0A1D8GK58"/>
<sequence>MRMFRSIVGFAIAGMFVMSVWGALAGAYGFIGGWFAAFVIISIMWFLNHFIGIIDNPGAFVDMAMGIAICGTMRDVFLAGSVTPLIESIPTLVIVVLGGMTGGIVAVMFQKDLAKQAEESKQEA</sequence>
<dbReference type="EMBL" id="CP017269">
    <property type="protein sequence ID" value="AOT71289.1"/>
    <property type="molecule type" value="Genomic_DNA"/>
</dbReference>
<dbReference type="STRING" id="1424294.Gferi_18040"/>
<evidence type="ECO:0000256" key="1">
    <source>
        <dbReference type="SAM" id="Phobius"/>
    </source>
</evidence>
<dbReference type="Proteomes" id="UP000095743">
    <property type="component" value="Chromosome"/>
</dbReference>
<protein>
    <submittedName>
        <fullName evidence="2">Uncharacterized protein</fullName>
    </submittedName>
</protein>
<feature type="transmembrane region" description="Helical" evidence="1">
    <location>
        <begin position="89"/>
        <end position="109"/>
    </location>
</feature>
<dbReference type="InterPro" id="IPR054200">
    <property type="entry name" value="DUF6905"/>
</dbReference>
<keyword evidence="3" id="KW-1185">Reference proteome</keyword>
<name>A0A1D8GK58_9FIRM</name>
<keyword evidence="1" id="KW-0812">Transmembrane</keyword>
<proteinExistence type="predicted"/>
<evidence type="ECO:0000313" key="3">
    <source>
        <dbReference type="Proteomes" id="UP000095743"/>
    </source>
</evidence>
<dbReference type="KEGG" id="gfe:Gferi_18040"/>